<evidence type="ECO:0000256" key="3">
    <source>
        <dbReference type="PROSITE-ProRule" id="PRU00235"/>
    </source>
</evidence>
<feature type="repeat" description="RCC1" evidence="3">
    <location>
        <begin position="188"/>
        <end position="245"/>
    </location>
</feature>
<evidence type="ECO:0000259" key="4">
    <source>
        <dbReference type="Pfam" id="PF07707"/>
    </source>
</evidence>
<dbReference type="InterPro" id="IPR000408">
    <property type="entry name" value="Reg_chr_condens"/>
</dbReference>
<dbReference type="PRINTS" id="PR00633">
    <property type="entry name" value="RCCNDNSATION"/>
</dbReference>
<accession>A0A7R9PYT1</accession>
<dbReference type="GO" id="GO:0005737">
    <property type="term" value="C:cytoplasm"/>
    <property type="evidence" value="ECO:0007669"/>
    <property type="project" value="TreeGrafter"/>
</dbReference>
<dbReference type="EMBL" id="CAJPIZ010002745">
    <property type="protein sequence ID" value="CAG2105444.1"/>
    <property type="molecule type" value="Genomic_DNA"/>
</dbReference>
<evidence type="ECO:0008006" key="8">
    <source>
        <dbReference type="Google" id="ProtNLM"/>
    </source>
</evidence>
<dbReference type="InterPro" id="IPR051553">
    <property type="entry name" value="Ran_GTPase-activating"/>
</dbReference>
<feature type="repeat" description="RCC1" evidence="3">
    <location>
        <begin position="85"/>
        <end position="137"/>
    </location>
</feature>
<dbReference type="Pfam" id="PF25390">
    <property type="entry name" value="WD40_RLD"/>
    <property type="match status" value="1"/>
</dbReference>
<proteinExistence type="predicted"/>
<gene>
    <name evidence="6" type="ORF">OSB1V03_LOCUS5451</name>
</gene>
<dbReference type="Pfam" id="PF07707">
    <property type="entry name" value="BACK"/>
    <property type="match status" value="1"/>
</dbReference>
<dbReference type="PANTHER" id="PTHR45982">
    <property type="entry name" value="REGULATOR OF CHROMOSOME CONDENSATION"/>
    <property type="match status" value="1"/>
</dbReference>
<reference evidence="6" key="1">
    <citation type="submission" date="2020-11" db="EMBL/GenBank/DDBJ databases">
        <authorList>
            <person name="Tran Van P."/>
        </authorList>
    </citation>
    <scope>NUCLEOTIDE SEQUENCE</scope>
</reference>
<keyword evidence="2" id="KW-0677">Repeat</keyword>
<dbReference type="GO" id="GO:0005085">
    <property type="term" value="F:guanyl-nucleotide exchange factor activity"/>
    <property type="evidence" value="ECO:0007669"/>
    <property type="project" value="TreeGrafter"/>
</dbReference>
<dbReference type="SUPFAM" id="SSF50985">
    <property type="entry name" value="RCC1/BLIP-II"/>
    <property type="match status" value="1"/>
</dbReference>
<keyword evidence="1" id="KW-0344">Guanine-nucleotide releasing factor</keyword>
<dbReference type="Proteomes" id="UP000759131">
    <property type="component" value="Unassembled WGS sequence"/>
</dbReference>
<dbReference type="PANTHER" id="PTHR45982:SF1">
    <property type="entry name" value="REGULATOR OF CHROMOSOME CONDENSATION"/>
    <property type="match status" value="1"/>
</dbReference>
<dbReference type="CDD" id="cd14733">
    <property type="entry name" value="BACK"/>
    <property type="match status" value="1"/>
</dbReference>
<dbReference type="InterPro" id="IPR011333">
    <property type="entry name" value="SKP1/BTB/POZ_sf"/>
</dbReference>
<feature type="repeat" description="RCC1" evidence="3">
    <location>
        <begin position="138"/>
        <end position="187"/>
    </location>
</feature>
<dbReference type="PROSITE" id="PS50012">
    <property type="entry name" value="RCC1_3"/>
    <property type="match status" value="5"/>
</dbReference>
<dbReference type="Gene3D" id="3.30.710.10">
    <property type="entry name" value="Potassium Channel Kv1.1, Chain A"/>
    <property type="match status" value="1"/>
</dbReference>
<evidence type="ECO:0000256" key="2">
    <source>
        <dbReference type="ARBA" id="ARBA00022737"/>
    </source>
</evidence>
<dbReference type="InterPro" id="IPR058923">
    <property type="entry name" value="RCC1-like_dom"/>
</dbReference>
<evidence type="ECO:0000313" key="6">
    <source>
        <dbReference type="EMBL" id="CAD7625014.1"/>
    </source>
</evidence>
<sequence>MISKHLTPEEYRNLKILCVFGNTSVIYVTIDDKVYDFGNNESGCLGLGADNKNIHRPKLNPYLSGKCLTDIQYGYLFCIGLTANGRCYSWGVNDCGQLGVGIADKHSVPQLIGGELADKRVTRMCVSNCFALVLTECDRVYGWGRNTFCQLGVRTVDNKFQPVLIQFGHKIADILCGKTHSIALTETGRLYTWGNNRYGQTGREVRIWDKTGLSEIVSSPKLLDFNPVVRKVVCGSDHSLLLTTDGEVYAFGFNSDGQVGNGTTNTQCLPIKVSDQIRFKDIMTNTTGNISAAIAVDDEYYIWGECKGKRILSPQKVDKNGKWDQIVRQNVKRFLVITRHGDQLIYGHKLILKIRNKKFWHKCEHYMDADGKEIRVKHADIVDQLLTLANIYGEESLASLCSQFMIQTIDVFNVCQLYAKALELKCEELETKCYDFMAQNMKDICLTQEFLEFDGELAKQLINNAFIAGSNSV</sequence>
<name>A0A7R9PYT1_9ACAR</name>
<feature type="domain" description="RCC1-like" evidence="5">
    <location>
        <begin position="33"/>
        <end position="311"/>
    </location>
</feature>
<protein>
    <recommendedName>
        <fullName evidence="8">RCC1 and BTB domain-containing protein 1</fullName>
    </recommendedName>
</protein>
<dbReference type="InterPro" id="IPR009091">
    <property type="entry name" value="RCC1/BLIP-II"/>
</dbReference>
<dbReference type="OrthoDB" id="6485644at2759"/>
<dbReference type="Gene3D" id="2.130.10.30">
    <property type="entry name" value="Regulator of chromosome condensation 1/beta-lactamase-inhibitor protein II"/>
    <property type="match status" value="2"/>
</dbReference>
<feature type="repeat" description="RCC1" evidence="3">
    <location>
        <begin position="32"/>
        <end position="84"/>
    </location>
</feature>
<dbReference type="EMBL" id="OC857320">
    <property type="protein sequence ID" value="CAD7625014.1"/>
    <property type="molecule type" value="Genomic_DNA"/>
</dbReference>
<evidence type="ECO:0000313" key="7">
    <source>
        <dbReference type="Proteomes" id="UP000759131"/>
    </source>
</evidence>
<keyword evidence="7" id="KW-1185">Reference proteome</keyword>
<feature type="domain" description="BACK" evidence="4">
    <location>
        <begin position="415"/>
        <end position="463"/>
    </location>
</feature>
<evidence type="ECO:0000259" key="5">
    <source>
        <dbReference type="Pfam" id="PF25390"/>
    </source>
</evidence>
<evidence type="ECO:0000256" key="1">
    <source>
        <dbReference type="ARBA" id="ARBA00022658"/>
    </source>
</evidence>
<organism evidence="6">
    <name type="scientific">Medioppia subpectinata</name>
    <dbReference type="NCBI Taxonomy" id="1979941"/>
    <lineage>
        <taxon>Eukaryota</taxon>
        <taxon>Metazoa</taxon>
        <taxon>Ecdysozoa</taxon>
        <taxon>Arthropoda</taxon>
        <taxon>Chelicerata</taxon>
        <taxon>Arachnida</taxon>
        <taxon>Acari</taxon>
        <taxon>Acariformes</taxon>
        <taxon>Sarcoptiformes</taxon>
        <taxon>Oribatida</taxon>
        <taxon>Brachypylina</taxon>
        <taxon>Oppioidea</taxon>
        <taxon>Oppiidae</taxon>
        <taxon>Medioppia</taxon>
    </lineage>
</organism>
<dbReference type="InterPro" id="IPR011705">
    <property type="entry name" value="BACK"/>
</dbReference>
<feature type="repeat" description="RCC1" evidence="3">
    <location>
        <begin position="246"/>
        <end position="298"/>
    </location>
</feature>
<dbReference type="AlphaFoldDB" id="A0A7R9PYT1"/>